<keyword evidence="6" id="KW-1185">Reference proteome</keyword>
<dbReference type="GO" id="GO:0006979">
    <property type="term" value="P:response to oxidative stress"/>
    <property type="evidence" value="ECO:0007669"/>
    <property type="project" value="InterPro"/>
</dbReference>
<comment type="caution">
    <text evidence="5">The sequence shown here is derived from an EMBL/GenBank/DDBJ whole genome shotgun (WGS) entry which is preliminary data.</text>
</comment>
<dbReference type="EMBL" id="JACEFO010000391">
    <property type="protein sequence ID" value="KAF8772465.1"/>
    <property type="molecule type" value="Genomic_DNA"/>
</dbReference>
<reference evidence="5" key="1">
    <citation type="submission" date="2020-07" db="EMBL/GenBank/DDBJ databases">
        <title>Genome sequence and genetic diversity analysis of an under-domesticated orphan crop, white fonio (Digitaria exilis).</title>
        <authorList>
            <person name="Bennetzen J.L."/>
            <person name="Chen S."/>
            <person name="Ma X."/>
            <person name="Wang X."/>
            <person name="Yssel A.E.J."/>
            <person name="Chaluvadi S.R."/>
            <person name="Johnson M."/>
            <person name="Gangashetty P."/>
            <person name="Hamidou F."/>
            <person name="Sanogo M.D."/>
            <person name="Zwaenepoel A."/>
            <person name="Wallace J."/>
            <person name="Van De Peer Y."/>
            <person name="Van Deynze A."/>
        </authorList>
    </citation>
    <scope>NUCLEOTIDE SEQUENCE</scope>
    <source>
        <tissue evidence="5">Leaves</tissue>
    </source>
</reference>
<evidence type="ECO:0000256" key="1">
    <source>
        <dbReference type="ARBA" id="ARBA00006926"/>
    </source>
</evidence>
<comment type="similarity">
    <text evidence="1 4">Belongs to the glutathione peroxidase family.</text>
</comment>
<dbReference type="FunFam" id="3.40.30.10:FF:000025">
    <property type="entry name" value="Glutathione peroxidase"/>
    <property type="match status" value="1"/>
</dbReference>
<dbReference type="OrthoDB" id="446890at2759"/>
<name>A0A835FTU4_9POAL</name>
<evidence type="ECO:0000313" key="6">
    <source>
        <dbReference type="Proteomes" id="UP000636709"/>
    </source>
</evidence>
<evidence type="ECO:0000313" key="5">
    <source>
        <dbReference type="EMBL" id="KAF8772465.1"/>
    </source>
</evidence>
<dbReference type="CDD" id="cd00340">
    <property type="entry name" value="GSH_Peroxidase"/>
    <property type="match status" value="1"/>
</dbReference>
<dbReference type="AlphaFoldDB" id="A0A835FTU4"/>
<dbReference type="PROSITE" id="PS51355">
    <property type="entry name" value="GLUTATHIONE_PEROXID_3"/>
    <property type="match status" value="1"/>
</dbReference>
<keyword evidence="3 4" id="KW-0560">Oxidoreductase</keyword>
<dbReference type="Gene3D" id="3.40.30.10">
    <property type="entry name" value="Glutaredoxin"/>
    <property type="match status" value="1"/>
</dbReference>
<dbReference type="InterPro" id="IPR029759">
    <property type="entry name" value="GPX_AS"/>
</dbReference>
<dbReference type="PROSITE" id="PS00460">
    <property type="entry name" value="GLUTATHIONE_PEROXID_1"/>
    <property type="match status" value="1"/>
</dbReference>
<dbReference type="PRINTS" id="PR01011">
    <property type="entry name" value="GLUTPROXDASE"/>
</dbReference>
<sequence>MAPATAAFTSLLPAAASASAAASRLPSAAGAAASFVRLPHHPTGWAGASVAAAPRAARRRAPGVAYATAATEKSIYDYTVKDIDGKDVPLKKFKNKVLLIVNVASQCGLTTANYTELSHIYEKYKLKGLRFWHFLAINLVRKNLDQILRLKQFACTRFKAEFPIFDKVDVNGPNTAPIYKFLKSSAGGFLGDLVKWNFEKFLVDKNGKVVERYPPTTSPFQIEVCDLHL</sequence>
<dbReference type="Pfam" id="PF00255">
    <property type="entry name" value="GSHPx"/>
    <property type="match status" value="1"/>
</dbReference>
<dbReference type="SUPFAM" id="SSF52833">
    <property type="entry name" value="Thioredoxin-like"/>
    <property type="match status" value="1"/>
</dbReference>
<organism evidence="5 6">
    <name type="scientific">Digitaria exilis</name>
    <dbReference type="NCBI Taxonomy" id="1010633"/>
    <lineage>
        <taxon>Eukaryota</taxon>
        <taxon>Viridiplantae</taxon>
        <taxon>Streptophyta</taxon>
        <taxon>Embryophyta</taxon>
        <taxon>Tracheophyta</taxon>
        <taxon>Spermatophyta</taxon>
        <taxon>Magnoliopsida</taxon>
        <taxon>Liliopsida</taxon>
        <taxon>Poales</taxon>
        <taxon>Poaceae</taxon>
        <taxon>PACMAD clade</taxon>
        <taxon>Panicoideae</taxon>
        <taxon>Panicodae</taxon>
        <taxon>Paniceae</taxon>
        <taxon>Anthephorinae</taxon>
        <taxon>Digitaria</taxon>
    </lineage>
</organism>
<dbReference type="Proteomes" id="UP000636709">
    <property type="component" value="Unassembled WGS sequence"/>
</dbReference>
<evidence type="ECO:0000256" key="3">
    <source>
        <dbReference type="ARBA" id="ARBA00023002"/>
    </source>
</evidence>
<keyword evidence="2 4" id="KW-0575">Peroxidase</keyword>
<gene>
    <name evidence="5" type="ORF">HU200_005735</name>
</gene>
<dbReference type="GO" id="GO:0004601">
    <property type="term" value="F:peroxidase activity"/>
    <property type="evidence" value="ECO:0007669"/>
    <property type="project" value="UniProtKB-KW"/>
</dbReference>
<dbReference type="PANTHER" id="PTHR11592">
    <property type="entry name" value="GLUTATHIONE PEROXIDASE"/>
    <property type="match status" value="1"/>
</dbReference>
<dbReference type="PANTHER" id="PTHR11592:SF132">
    <property type="entry name" value="GLUTATHIONE PEROXIDASE 7, CHLOROPLASTIC-RELATED"/>
    <property type="match status" value="1"/>
</dbReference>
<evidence type="ECO:0000256" key="4">
    <source>
        <dbReference type="RuleBase" id="RU000499"/>
    </source>
</evidence>
<protein>
    <recommendedName>
        <fullName evidence="4">Glutathione peroxidase</fullName>
    </recommendedName>
</protein>
<evidence type="ECO:0000256" key="2">
    <source>
        <dbReference type="ARBA" id="ARBA00022559"/>
    </source>
</evidence>
<dbReference type="InterPro" id="IPR036249">
    <property type="entry name" value="Thioredoxin-like_sf"/>
</dbReference>
<dbReference type="InterPro" id="IPR000889">
    <property type="entry name" value="Glutathione_peroxidase"/>
</dbReference>
<proteinExistence type="inferred from homology"/>
<accession>A0A835FTU4</accession>